<keyword evidence="2" id="KW-0489">Methyltransferase</keyword>
<sequence length="269" mass="29560">MSVAHPSGTAKERLRPGAGFSGDGAFSGADLRRLDDAIRDARLASTASASTLLAQVAADGEAVALTEAHCVFDHCAVLLFPRTLTAGLRHLERRGLAPLPTVPSTVVRRRLSTRHGLDPAACQVHITRLRLELPDGRRHAAVEVFLFPRDSGGFDRRIEESEAAHGFEQHTAFVVPRPSPPLLERLVTAWRTEAGLLWEGGGHNPHEGGPQGSTVMYFVREHAWPSPRRRFELHCAGDLRDFTARIAEETEAVDRAYADWRRTAHDGPR</sequence>
<dbReference type="AlphaFoldDB" id="A0A0N7YME6"/>
<evidence type="ECO:0000256" key="1">
    <source>
        <dbReference type="SAM" id="MobiDB-lite"/>
    </source>
</evidence>
<keyword evidence="2" id="KW-0808">Transferase</keyword>
<proteinExistence type="predicted"/>
<gene>
    <name evidence="2" type="ORF">TPA0598_08_03060</name>
</gene>
<comment type="caution">
    <text evidence="2">The sequence shown here is derived from an EMBL/GenBank/DDBJ whole genome shotgun (WGS) entry which is preliminary data.</text>
</comment>
<dbReference type="EMBL" id="BBNO01000008">
    <property type="protein sequence ID" value="GAO11395.1"/>
    <property type="molecule type" value="Genomic_DNA"/>
</dbReference>
<reference evidence="2 3" key="2">
    <citation type="journal article" date="2015" name="Stand. Genomic Sci.">
        <title>Draft genome sequence of marine-derived Streptomyces sp. TP-A0598, a producer of anti-MRSA antibiotic lydicamycins.</title>
        <authorList>
            <person name="Komaki H."/>
            <person name="Ichikawa N."/>
            <person name="Hosoyama A."/>
            <person name="Fujita N."/>
            <person name="Igarashi Y."/>
        </authorList>
    </citation>
    <scope>NUCLEOTIDE SEQUENCE [LARGE SCALE GENOMIC DNA]</scope>
    <source>
        <strain evidence="2 3">NBRC 110027</strain>
    </source>
</reference>
<feature type="region of interest" description="Disordered" evidence="1">
    <location>
        <begin position="1"/>
        <end position="21"/>
    </location>
</feature>
<keyword evidence="3" id="KW-1185">Reference proteome</keyword>
<dbReference type="OrthoDB" id="4145676at2"/>
<reference evidence="3" key="1">
    <citation type="submission" date="2014-09" db="EMBL/GenBank/DDBJ databases">
        <title>Whole genome shotgun sequence of Streptomyces sp. NBRC 110027.</title>
        <authorList>
            <person name="Komaki H."/>
            <person name="Ichikawa N."/>
            <person name="Katano-Makiyama Y."/>
            <person name="Hosoyama A."/>
            <person name="Hashimoto M."/>
            <person name="Uohara A."/>
            <person name="Kitahashi Y."/>
            <person name="Ohji S."/>
            <person name="Kimura A."/>
            <person name="Yamazoe A."/>
            <person name="Igarashi Y."/>
            <person name="Fujita N."/>
        </authorList>
    </citation>
    <scope>NUCLEOTIDE SEQUENCE [LARGE SCALE GENOMIC DNA]</scope>
    <source>
        <strain evidence="3">NBRC 110027</strain>
    </source>
</reference>
<dbReference type="GO" id="GO:0008168">
    <property type="term" value="F:methyltransferase activity"/>
    <property type="evidence" value="ECO:0007669"/>
    <property type="project" value="UniProtKB-KW"/>
</dbReference>
<dbReference type="RefSeq" id="WP_042159425.1">
    <property type="nucleotide sequence ID" value="NZ_BBNO01000008.1"/>
</dbReference>
<dbReference type="GO" id="GO:0032259">
    <property type="term" value="P:methylation"/>
    <property type="evidence" value="ECO:0007669"/>
    <property type="project" value="UniProtKB-KW"/>
</dbReference>
<dbReference type="Proteomes" id="UP000048965">
    <property type="component" value="Unassembled WGS sequence"/>
</dbReference>
<accession>A0A0N7YME6</accession>
<evidence type="ECO:0000313" key="3">
    <source>
        <dbReference type="Proteomes" id="UP000048965"/>
    </source>
</evidence>
<evidence type="ECO:0000313" key="2">
    <source>
        <dbReference type="EMBL" id="GAO11395.1"/>
    </source>
</evidence>
<protein>
    <submittedName>
        <fullName evidence="2">Methyltransferase</fullName>
    </submittedName>
</protein>
<name>A0A0N7YME6_9ACTN</name>
<organism evidence="2 3">
    <name type="scientific">Streptomyces lydicamycinicus</name>
    <dbReference type="NCBI Taxonomy" id="1546107"/>
    <lineage>
        <taxon>Bacteria</taxon>
        <taxon>Bacillati</taxon>
        <taxon>Actinomycetota</taxon>
        <taxon>Actinomycetes</taxon>
        <taxon>Kitasatosporales</taxon>
        <taxon>Streptomycetaceae</taxon>
        <taxon>Streptomyces</taxon>
    </lineage>
</organism>